<feature type="compositionally biased region" description="Low complexity" evidence="5">
    <location>
        <begin position="807"/>
        <end position="823"/>
    </location>
</feature>
<feature type="domain" description="Major facilitator superfamily (MFS) profile" evidence="7">
    <location>
        <begin position="304"/>
        <end position="791"/>
    </location>
</feature>
<feature type="region of interest" description="Disordered" evidence="5">
    <location>
        <begin position="1"/>
        <end position="28"/>
    </location>
</feature>
<feature type="transmembrane region" description="Helical" evidence="6">
    <location>
        <begin position="299"/>
        <end position="317"/>
    </location>
</feature>
<feature type="compositionally biased region" description="Polar residues" evidence="5">
    <location>
        <begin position="123"/>
        <end position="135"/>
    </location>
</feature>
<feature type="transmembrane region" description="Helical" evidence="6">
    <location>
        <begin position="661"/>
        <end position="683"/>
    </location>
</feature>
<comment type="caution">
    <text evidence="8">The sequence shown here is derived from an EMBL/GenBank/DDBJ whole genome shotgun (WGS) entry which is preliminary data.</text>
</comment>
<feature type="region of interest" description="Disordered" evidence="5">
    <location>
        <begin position="794"/>
        <end position="879"/>
    </location>
</feature>
<dbReference type="Proteomes" id="UP001480595">
    <property type="component" value="Unassembled WGS sequence"/>
</dbReference>
<feature type="region of interest" description="Disordered" evidence="5">
    <location>
        <begin position="107"/>
        <end position="197"/>
    </location>
</feature>
<evidence type="ECO:0000256" key="5">
    <source>
        <dbReference type="SAM" id="MobiDB-lite"/>
    </source>
</evidence>
<dbReference type="InterPro" id="IPR036259">
    <property type="entry name" value="MFS_trans_sf"/>
</dbReference>
<dbReference type="InterPro" id="IPR011701">
    <property type="entry name" value="MFS"/>
</dbReference>
<evidence type="ECO:0000313" key="9">
    <source>
        <dbReference type="Proteomes" id="UP001480595"/>
    </source>
</evidence>
<feature type="compositionally biased region" description="Basic and acidic residues" evidence="5">
    <location>
        <begin position="244"/>
        <end position="260"/>
    </location>
</feature>
<comment type="subcellular location">
    <subcellularLocation>
        <location evidence="1">Membrane</location>
        <topology evidence="1">Multi-pass membrane protein</topology>
    </subcellularLocation>
</comment>
<name>A0ABR1X574_9PEZI</name>
<feature type="transmembrane region" description="Helical" evidence="6">
    <location>
        <begin position="695"/>
        <end position="718"/>
    </location>
</feature>
<evidence type="ECO:0000313" key="8">
    <source>
        <dbReference type="EMBL" id="KAK8090563.1"/>
    </source>
</evidence>
<dbReference type="RefSeq" id="XP_066722109.1">
    <property type="nucleotide sequence ID" value="XM_066851477.1"/>
</dbReference>
<keyword evidence="4 6" id="KW-0472">Membrane</keyword>
<feature type="region of interest" description="Disordered" evidence="5">
    <location>
        <begin position="220"/>
        <end position="289"/>
    </location>
</feature>
<protein>
    <recommendedName>
        <fullName evidence="7">Major facilitator superfamily (MFS) profile domain-containing protein</fullName>
    </recommendedName>
</protein>
<evidence type="ECO:0000256" key="1">
    <source>
        <dbReference type="ARBA" id="ARBA00004141"/>
    </source>
</evidence>
<dbReference type="PANTHER" id="PTHR23501">
    <property type="entry name" value="MAJOR FACILITATOR SUPERFAMILY"/>
    <property type="match status" value="1"/>
</dbReference>
<feature type="transmembrane region" description="Helical" evidence="6">
    <location>
        <begin position="530"/>
        <end position="547"/>
    </location>
</feature>
<evidence type="ECO:0000256" key="2">
    <source>
        <dbReference type="ARBA" id="ARBA00022692"/>
    </source>
</evidence>
<feature type="transmembrane region" description="Helical" evidence="6">
    <location>
        <begin position="567"/>
        <end position="592"/>
    </location>
</feature>
<accession>A0ABR1X574</accession>
<gene>
    <name evidence="8" type="ORF">PG994_000068</name>
</gene>
<feature type="compositionally biased region" description="Polar residues" evidence="5">
    <location>
        <begin position="225"/>
        <end position="243"/>
    </location>
</feature>
<keyword evidence="2 6" id="KW-0812">Transmembrane</keyword>
<feature type="transmembrane region" description="Helical" evidence="6">
    <location>
        <begin position="368"/>
        <end position="388"/>
    </location>
</feature>
<dbReference type="PROSITE" id="PS50850">
    <property type="entry name" value="MFS"/>
    <property type="match status" value="1"/>
</dbReference>
<feature type="transmembrane region" description="Helical" evidence="6">
    <location>
        <begin position="630"/>
        <end position="649"/>
    </location>
</feature>
<evidence type="ECO:0000259" key="7">
    <source>
        <dbReference type="PROSITE" id="PS50850"/>
    </source>
</evidence>
<dbReference type="PANTHER" id="PTHR23501:SF201">
    <property type="entry name" value="MFS AFLATOXIN EFFLUX PUMP"/>
    <property type="match status" value="1"/>
</dbReference>
<keyword evidence="3 6" id="KW-1133">Transmembrane helix</keyword>
<feature type="compositionally biased region" description="Polar residues" evidence="5">
    <location>
        <begin position="859"/>
        <end position="871"/>
    </location>
</feature>
<dbReference type="EMBL" id="JAQQWL010000001">
    <property type="protein sequence ID" value="KAK8090563.1"/>
    <property type="molecule type" value="Genomic_DNA"/>
</dbReference>
<dbReference type="Gene3D" id="1.20.1250.20">
    <property type="entry name" value="MFS general substrate transporter like domains"/>
    <property type="match status" value="2"/>
</dbReference>
<evidence type="ECO:0000256" key="3">
    <source>
        <dbReference type="ARBA" id="ARBA00022989"/>
    </source>
</evidence>
<keyword evidence="9" id="KW-1185">Reference proteome</keyword>
<reference evidence="8 9" key="1">
    <citation type="submission" date="2023-01" db="EMBL/GenBank/DDBJ databases">
        <title>Analysis of 21 Apiospora genomes using comparative genomics revels a genus with tremendous synthesis potential of carbohydrate active enzymes and secondary metabolites.</title>
        <authorList>
            <person name="Sorensen T."/>
        </authorList>
    </citation>
    <scope>NUCLEOTIDE SEQUENCE [LARGE SCALE GENOMIC DNA]</scope>
    <source>
        <strain evidence="8 9">CBS 135458</strain>
    </source>
</reference>
<feature type="transmembrane region" description="Helical" evidence="6">
    <location>
        <begin position="459"/>
        <end position="479"/>
    </location>
</feature>
<feature type="transmembrane region" description="Helical" evidence="6">
    <location>
        <begin position="768"/>
        <end position="788"/>
    </location>
</feature>
<dbReference type="CDD" id="cd17502">
    <property type="entry name" value="MFS_Azr1_MDR_like"/>
    <property type="match status" value="1"/>
</dbReference>
<dbReference type="SUPFAM" id="SSF103473">
    <property type="entry name" value="MFS general substrate transporter"/>
    <property type="match status" value="1"/>
</dbReference>
<sequence length="879" mass="92684">MEHSSTQKHVLQPPGLTGGTSPTSLRNDNALPTPYVAYSLSLSLGQPNWICSPHGLHRKGPVPSIYRRLLSVLFFFFSLTYPPPLPPLVAVSAALMMSSMEAPKAAEAASVPTDQAPEVRGNADSQGANKSTASFVTAAEPSNGESSNNGVPEGTSGSNNTTEAATRVPRKSKSDNDFSFQDIGKMRESSCQTDPITISGEKHDEAAFQKAVVGAAAARAASPAPQLSQDDGCTTSKGSSTPNGHDDSKNNPVDIEKKATEASVVPNQDPSKEAPPARPPGPPGVDEDEAERNFQPKTLKFWAIMISVFMAMFLVALDRTIIGTAVPKITDEFHSVGDIGWYGSAYQLTTAASQLLFGRIYRFYDIKWTFLISVFIFEVGSAICGAAPSSIVFIIGRAIAGLGGAGIFSGTMIIMIPMIPLRKRPMFQGVFGMVFGLASVMGPLVGGGFTDGVTWRWCFYINLPIGAAAVACLLLTLRLPHKQKVAQPGAWAQLLRLDPLGTLFLVPSVVCLLLALQWGGSTYTWSSPRIIALLVVFGVLWLAFMAVQALRPQTATVPGRVIGNRSILAGAVFMLSIAGSMLMTIYFVPLWFQVVQGVSAVQSGIYTLPFVLSLVVASILSGAVTQRIGYYVPAMLLCPSLMAVGEGLMSTFRVGEVASHWIGYQFIAGFGLGIGMQASSLAAQSVLPKPDVPTGISIMFFCQQLGGAIFTSVGQNLLSNALVDQLRNVPGINPGDVVGEGATNFVNSVPADRKGEVLYIYNGALTHIFRVAMGVALVAVVAAMCMEWKNLKKTGPPRGGPPPPQPAAAAAASDSATSRSPTPLGGHSKASLDKSTPSSVVADDVPTTKTSHDEPTASVPAQATTAPNKQAQDADKVQK</sequence>
<proteinExistence type="predicted"/>
<evidence type="ECO:0000256" key="6">
    <source>
        <dbReference type="SAM" id="Phobius"/>
    </source>
</evidence>
<evidence type="ECO:0000256" key="4">
    <source>
        <dbReference type="ARBA" id="ARBA00023136"/>
    </source>
</evidence>
<feature type="transmembrane region" description="Helical" evidence="6">
    <location>
        <begin position="604"/>
        <end position="623"/>
    </location>
</feature>
<feature type="compositionally biased region" description="Polar residues" evidence="5">
    <location>
        <begin position="143"/>
        <end position="164"/>
    </location>
</feature>
<dbReference type="GeneID" id="92084540"/>
<dbReference type="Pfam" id="PF07690">
    <property type="entry name" value="MFS_1"/>
    <property type="match status" value="1"/>
</dbReference>
<dbReference type="InterPro" id="IPR020846">
    <property type="entry name" value="MFS_dom"/>
</dbReference>
<feature type="transmembrane region" description="Helical" evidence="6">
    <location>
        <begin position="500"/>
        <end position="518"/>
    </location>
</feature>
<feature type="transmembrane region" description="Helical" evidence="6">
    <location>
        <begin position="427"/>
        <end position="447"/>
    </location>
</feature>
<feature type="transmembrane region" description="Helical" evidence="6">
    <location>
        <begin position="394"/>
        <end position="415"/>
    </location>
</feature>
<organism evidence="8 9">
    <name type="scientific">Apiospora phragmitis</name>
    <dbReference type="NCBI Taxonomy" id="2905665"/>
    <lineage>
        <taxon>Eukaryota</taxon>
        <taxon>Fungi</taxon>
        <taxon>Dikarya</taxon>
        <taxon>Ascomycota</taxon>
        <taxon>Pezizomycotina</taxon>
        <taxon>Sordariomycetes</taxon>
        <taxon>Xylariomycetidae</taxon>
        <taxon>Amphisphaeriales</taxon>
        <taxon>Apiosporaceae</taxon>
        <taxon>Apiospora</taxon>
    </lineage>
</organism>